<organism evidence="2 3">
    <name type="scientific">Larimichthys crocea</name>
    <name type="common">Large yellow croaker</name>
    <name type="synonym">Pseudosciaena crocea</name>
    <dbReference type="NCBI Taxonomy" id="215358"/>
    <lineage>
        <taxon>Eukaryota</taxon>
        <taxon>Metazoa</taxon>
        <taxon>Chordata</taxon>
        <taxon>Craniata</taxon>
        <taxon>Vertebrata</taxon>
        <taxon>Euteleostomi</taxon>
        <taxon>Actinopterygii</taxon>
        <taxon>Neopterygii</taxon>
        <taxon>Teleostei</taxon>
        <taxon>Neoteleostei</taxon>
        <taxon>Acanthomorphata</taxon>
        <taxon>Eupercaria</taxon>
        <taxon>Sciaenidae</taxon>
        <taxon>Larimichthys</taxon>
    </lineage>
</organism>
<accession>A0A6G0HEH4</accession>
<evidence type="ECO:0000259" key="1">
    <source>
        <dbReference type="PROSITE" id="PS50800"/>
    </source>
</evidence>
<dbReference type="PROSITE" id="PS50800">
    <property type="entry name" value="SAP"/>
    <property type="match status" value="1"/>
</dbReference>
<dbReference type="InterPro" id="IPR003034">
    <property type="entry name" value="SAP_dom"/>
</dbReference>
<reference evidence="2 3" key="1">
    <citation type="submission" date="2019-07" db="EMBL/GenBank/DDBJ databases">
        <title>Chromosome genome assembly for large yellow croaker.</title>
        <authorList>
            <person name="Xiao S."/>
        </authorList>
    </citation>
    <scope>NUCLEOTIDE SEQUENCE [LARGE SCALE GENOMIC DNA]</scope>
    <source>
        <strain evidence="2">JMULYC20181020</strain>
        <tissue evidence="2">Muscle</tissue>
    </source>
</reference>
<gene>
    <name evidence="2" type="ORF">D5F01_LYC24649</name>
</gene>
<evidence type="ECO:0000313" key="3">
    <source>
        <dbReference type="Proteomes" id="UP000424527"/>
    </source>
</evidence>
<comment type="caution">
    <text evidence="2">The sequence shown here is derived from an EMBL/GenBank/DDBJ whole genome shotgun (WGS) entry which is preliminary data.</text>
</comment>
<dbReference type="InterPro" id="IPR036361">
    <property type="entry name" value="SAP_dom_sf"/>
</dbReference>
<dbReference type="PANTHER" id="PTHR17609:SF3">
    <property type="entry name" value="SAP DOMAIN-CONTAINING PROTEIN"/>
    <property type="match status" value="1"/>
</dbReference>
<feature type="domain" description="SAP" evidence="1">
    <location>
        <begin position="30"/>
        <end position="64"/>
    </location>
</feature>
<dbReference type="InterPro" id="IPR039598">
    <property type="entry name" value="HMGXB3"/>
</dbReference>
<dbReference type="AlphaFoldDB" id="A0A6G0HEH4"/>
<proteinExistence type="predicted"/>
<dbReference type="PANTHER" id="PTHR17609">
    <property type="entry name" value="HMG DOMAIN-CONTAINING PROTEIN 3"/>
    <property type="match status" value="1"/>
</dbReference>
<dbReference type="Proteomes" id="UP000424527">
    <property type="component" value="Unassembled WGS sequence"/>
</dbReference>
<name>A0A6G0HEH4_LARCR</name>
<keyword evidence="3" id="KW-1185">Reference proteome</keyword>
<protein>
    <recommendedName>
        <fullName evidence="1">SAP domain-containing protein</fullName>
    </recommendedName>
</protein>
<sequence length="206" mass="23270">MQSPKVANDGDDGNFNDDEKIDEERLTDELVNLKVQEVRALYKQCGLDDKGSKVDLVMRLSDKMSSRVTYNKVFEKVWGASGGWAVITCPCGVVYSLKFNLRAESPRDSLDLLLSWKHFPNISVYDYARRLALHANRRQPGLFAPFQGRLLNPTPENIKQASEGKGNSKDQTDVLRKLELVPELTSLINSQCAEQLFSGMRKNITF</sequence>
<dbReference type="Gene3D" id="1.10.720.30">
    <property type="entry name" value="SAP domain"/>
    <property type="match status" value="1"/>
</dbReference>
<dbReference type="EMBL" id="REGW02000674">
    <property type="protein sequence ID" value="KAE8277421.1"/>
    <property type="molecule type" value="Genomic_DNA"/>
</dbReference>
<evidence type="ECO:0000313" key="2">
    <source>
        <dbReference type="EMBL" id="KAE8277421.1"/>
    </source>
</evidence>